<gene>
    <name evidence="1" type="ORF">GTP23_12685</name>
</gene>
<dbReference type="AlphaFoldDB" id="A0A845HWX7"/>
<evidence type="ECO:0000313" key="2">
    <source>
        <dbReference type="Proteomes" id="UP000444316"/>
    </source>
</evidence>
<dbReference type="Proteomes" id="UP000444316">
    <property type="component" value="Unassembled WGS sequence"/>
</dbReference>
<reference evidence="1" key="1">
    <citation type="submission" date="2019-12" db="EMBL/GenBank/DDBJ databases">
        <title>Novel species isolated from a subtropical stream in China.</title>
        <authorList>
            <person name="Lu H."/>
        </authorList>
    </citation>
    <scope>NUCLEOTIDE SEQUENCE [LARGE SCALE GENOMIC DNA]</scope>
    <source>
        <strain evidence="1">FT93W</strain>
    </source>
</reference>
<evidence type="ECO:0000313" key="1">
    <source>
        <dbReference type="EMBL" id="MYN45904.1"/>
    </source>
</evidence>
<proteinExistence type="predicted"/>
<accession>A0A845HWX7</accession>
<sequence length="182" mass="21404">MTLIEIKDALSRAQKGILQYTELMRLFAMVDVSDDAKFQRAYNAFYRVQRRQESWYRGYYSLMQSLKGKNSTFSDILDEIYRLTGRYEPSFASKLLATIDPSKPVWDRFVLENSGHKAPSYSHKEKFELAKKVYASLEKWYSEFVDSADGQNCIAEFDRTVVSDFCFTDVKKVDFILWQTRK</sequence>
<name>A0A845HWX7_9BURK</name>
<protein>
    <submittedName>
        <fullName evidence="1">Uncharacterized protein</fullName>
    </submittedName>
</protein>
<dbReference type="RefSeq" id="WP_161035444.1">
    <property type="nucleotide sequence ID" value="NZ_WWCL01000002.1"/>
</dbReference>
<keyword evidence="2" id="KW-1185">Reference proteome</keyword>
<dbReference type="EMBL" id="WWCL01000002">
    <property type="protein sequence ID" value="MYN45904.1"/>
    <property type="molecule type" value="Genomic_DNA"/>
</dbReference>
<organism evidence="1 2">
    <name type="scientific">Duganella fentianensis</name>
    <dbReference type="NCBI Taxonomy" id="2692177"/>
    <lineage>
        <taxon>Bacteria</taxon>
        <taxon>Pseudomonadati</taxon>
        <taxon>Pseudomonadota</taxon>
        <taxon>Betaproteobacteria</taxon>
        <taxon>Burkholderiales</taxon>
        <taxon>Oxalobacteraceae</taxon>
        <taxon>Telluria group</taxon>
        <taxon>Duganella</taxon>
    </lineage>
</organism>
<comment type="caution">
    <text evidence="1">The sequence shown here is derived from an EMBL/GenBank/DDBJ whole genome shotgun (WGS) entry which is preliminary data.</text>
</comment>